<name>A0ABW5C7E5_9PROT</name>
<organism evidence="2 3">
    <name type="scientific">Phaeospirillum tilakii</name>
    <dbReference type="NCBI Taxonomy" id="741673"/>
    <lineage>
        <taxon>Bacteria</taxon>
        <taxon>Pseudomonadati</taxon>
        <taxon>Pseudomonadota</taxon>
        <taxon>Alphaproteobacteria</taxon>
        <taxon>Rhodospirillales</taxon>
        <taxon>Rhodospirillaceae</taxon>
        <taxon>Phaeospirillum</taxon>
    </lineage>
</organism>
<keyword evidence="1" id="KW-1277">Toxin-antitoxin system</keyword>
<protein>
    <submittedName>
        <fullName evidence="2">Type II toxin-antitoxin system RelE/ParE family toxin</fullName>
    </submittedName>
</protein>
<dbReference type="EMBL" id="JBHUIY010000007">
    <property type="protein sequence ID" value="MFD2233204.1"/>
    <property type="molecule type" value="Genomic_DNA"/>
</dbReference>
<comment type="caution">
    <text evidence="2">The sequence shown here is derived from an EMBL/GenBank/DDBJ whole genome shotgun (WGS) entry which is preliminary data.</text>
</comment>
<gene>
    <name evidence="2" type="ORF">ACFSNB_05245</name>
</gene>
<reference evidence="3" key="1">
    <citation type="journal article" date="2019" name="Int. J. Syst. Evol. Microbiol.">
        <title>The Global Catalogue of Microorganisms (GCM) 10K type strain sequencing project: providing services to taxonomists for standard genome sequencing and annotation.</title>
        <authorList>
            <consortium name="The Broad Institute Genomics Platform"/>
            <consortium name="The Broad Institute Genome Sequencing Center for Infectious Disease"/>
            <person name="Wu L."/>
            <person name="Ma J."/>
        </authorList>
    </citation>
    <scope>NUCLEOTIDE SEQUENCE [LARGE SCALE GENOMIC DNA]</scope>
    <source>
        <strain evidence="3">KCTC 15012</strain>
    </source>
</reference>
<dbReference type="InterPro" id="IPR007712">
    <property type="entry name" value="RelE/ParE_toxin"/>
</dbReference>
<evidence type="ECO:0000313" key="3">
    <source>
        <dbReference type="Proteomes" id="UP001597296"/>
    </source>
</evidence>
<dbReference type="Gene3D" id="3.30.2310.20">
    <property type="entry name" value="RelE-like"/>
    <property type="match status" value="1"/>
</dbReference>
<keyword evidence="3" id="KW-1185">Reference proteome</keyword>
<proteinExistence type="predicted"/>
<dbReference type="Pfam" id="PF05016">
    <property type="entry name" value="ParE_toxin"/>
    <property type="match status" value="1"/>
</dbReference>
<dbReference type="Proteomes" id="UP001597296">
    <property type="component" value="Unassembled WGS sequence"/>
</dbReference>
<evidence type="ECO:0000256" key="1">
    <source>
        <dbReference type="ARBA" id="ARBA00022649"/>
    </source>
</evidence>
<dbReference type="InterPro" id="IPR035093">
    <property type="entry name" value="RelE/ParE_toxin_dom_sf"/>
</dbReference>
<accession>A0ABW5C7E5</accession>
<evidence type="ECO:0000313" key="2">
    <source>
        <dbReference type="EMBL" id="MFD2233204.1"/>
    </source>
</evidence>
<dbReference type="RefSeq" id="WP_377314985.1">
    <property type="nucleotide sequence ID" value="NZ_JBHUIY010000007.1"/>
</dbReference>
<sequence length="101" mass="11353">MPHEVVFSPEARDDLIQMYLFIAEHSGAARALAYIERIEAYCRGFASLPERGMRRDDLVPGLRVVGFERRVSLAFLVGSDTVTFVRVLYGGRDLGAVFDED</sequence>